<evidence type="ECO:0000313" key="1">
    <source>
        <dbReference type="EMBL" id="TWT54253.1"/>
    </source>
</evidence>
<dbReference type="RefSeq" id="WP_146514326.1">
    <property type="nucleotide sequence ID" value="NZ_SJPI01000001.1"/>
</dbReference>
<protein>
    <submittedName>
        <fullName evidence="1">Uncharacterized protein</fullName>
    </submittedName>
</protein>
<gene>
    <name evidence="1" type="ORF">Pla22_18950</name>
</gene>
<dbReference type="AlphaFoldDB" id="A0A5C5WW90"/>
<organism evidence="1 2">
    <name type="scientific">Rubripirellula amarantea</name>
    <dbReference type="NCBI Taxonomy" id="2527999"/>
    <lineage>
        <taxon>Bacteria</taxon>
        <taxon>Pseudomonadati</taxon>
        <taxon>Planctomycetota</taxon>
        <taxon>Planctomycetia</taxon>
        <taxon>Pirellulales</taxon>
        <taxon>Pirellulaceae</taxon>
        <taxon>Rubripirellula</taxon>
    </lineage>
</organism>
<evidence type="ECO:0000313" key="2">
    <source>
        <dbReference type="Proteomes" id="UP000316598"/>
    </source>
</evidence>
<proteinExistence type="predicted"/>
<comment type="caution">
    <text evidence="1">The sequence shown here is derived from an EMBL/GenBank/DDBJ whole genome shotgun (WGS) entry which is preliminary data.</text>
</comment>
<dbReference type="EMBL" id="SJPI01000001">
    <property type="protein sequence ID" value="TWT54253.1"/>
    <property type="molecule type" value="Genomic_DNA"/>
</dbReference>
<dbReference type="PROSITE" id="PS51257">
    <property type="entry name" value="PROKAR_LIPOPROTEIN"/>
    <property type="match status" value="1"/>
</dbReference>
<keyword evidence="2" id="KW-1185">Reference proteome</keyword>
<name>A0A5C5WW90_9BACT</name>
<accession>A0A5C5WW90</accession>
<sequence length="73" mass="7526">MKLFCGVVLSVCCLAFVGCDSKEATSVVDGASTDAVAEYNRMLEESQAGYAEAEAAQEAAGIAEGGQVETEDE</sequence>
<dbReference type="Proteomes" id="UP000316598">
    <property type="component" value="Unassembled WGS sequence"/>
</dbReference>
<dbReference type="OrthoDB" id="285676at2"/>
<reference evidence="1 2" key="1">
    <citation type="submission" date="2019-02" db="EMBL/GenBank/DDBJ databases">
        <title>Deep-cultivation of Planctomycetes and their phenomic and genomic characterization uncovers novel biology.</title>
        <authorList>
            <person name="Wiegand S."/>
            <person name="Jogler M."/>
            <person name="Boedeker C."/>
            <person name="Pinto D."/>
            <person name="Vollmers J."/>
            <person name="Rivas-Marin E."/>
            <person name="Kohn T."/>
            <person name="Peeters S.H."/>
            <person name="Heuer A."/>
            <person name="Rast P."/>
            <person name="Oberbeckmann S."/>
            <person name="Bunk B."/>
            <person name="Jeske O."/>
            <person name="Meyerdierks A."/>
            <person name="Storesund J.E."/>
            <person name="Kallscheuer N."/>
            <person name="Luecker S."/>
            <person name="Lage O.M."/>
            <person name="Pohl T."/>
            <person name="Merkel B.J."/>
            <person name="Hornburger P."/>
            <person name="Mueller R.-W."/>
            <person name="Bruemmer F."/>
            <person name="Labrenz M."/>
            <person name="Spormann A.M."/>
            <person name="Op Den Camp H."/>
            <person name="Overmann J."/>
            <person name="Amann R."/>
            <person name="Jetten M.S.M."/>
            <person name="Mascher T."/>
            <person name="Medema M.H."/>
            <person name="Devos D.P."/>
            <person name="Kaster A.-K."/>
            <person name="Ovreas L."/>
            <person name="Rohde M."/>
            <person name="Galperin M.Y."/>
            <person name="Jogler C."/>
        </authorList>
    </citation>
    <scope>NUCLEOTIDE SEQUENCE [LARGE SCALE GENOMIC DNA]</scope>
    <source>
        <strain evidence="1 2">Pla22</strain>
    </source>
</reference>